<evidence type="ECO:0000256" key="6">
    <source>
        <dbReference type="SAM" id="Phobius"/>
    </source>
</evidence>
<dbReference type="InterPro" id="IPR050640">
    <property type="entry name" value="Bact_2-comp_sensor_kinase"/>
</dbReference>
<dbReference type="Pfam" id="PF06580">
    <property type="entry name" value="His_kinase"/>
    <property type="match status" value="1"/>
</dbReference>
<feature type="transmembrane region" description="Helical" evidence="6">
    <location>
        <begin position="245"/>
        <end position="268"/>
    </location>
</feature>
<reference evidence="9" key="1">
    <citation type="journal article" date="2019" name="Int. J. Syst. Evol. Microbiol.">
        <title>The Global Catalogue of Microorganisms (GCM) 10K type strain sequencing project: providing services to taxonomists for standard genome sequencing and annotation.</title>
        <authorList>
            <consortium name="The Broad Institute Genomics Platform"/>
            <consortium name="The Broad Institute Genome Sequencing Center for Infectious Disease"/>
            <person name="Wu L."/>
            <person name="Ma J."/>
        </authorList>
    </citation>
    <scope>NUCLEOTIDE SEQUENCE [LARGE SCALE GENOMIC DNA]</scope>
    <source>
        <strain evidence="9">CCUG 49571</strain>
    </source>
</reference>
<dbReference type="GO" id="GO:0004673">
    <property type="term" value="F:protein histidine kinase activity"/>
    <property type="evidence" value="ECO:0007669"/>
    <property type="project" value="UniProtKB-EC"/>
</dbReference>
<keyword evidence="5 6" id="KW-0472">Membrane</keyword>
<evidence type="ECO:0000259" key="7">
    <source>
        <dbReference type="PROSITE" id="PS50885"/>
    </source>
</evidence>
<dbReference type="InterPro" id="IPR010559">
    <property type="entry name" value="Sig_transdc_His_kin_internal"/>
</dbReference>
<evidence type="ECO:0000313" key="8">
    <source>
        <dbReference type="EMBL" id="MFC4596804.1"/>
    </source>
</evidence>
<protein>
    <submittedName>
        <fullName evidence="8">Sensor histidine kinase</fullName>
        <ecNumber evidence="8">2.7.13.3</ecNumber>
    </submittedName>
</protein>
<evidence type="ECO:0000256" key="1">
    <source>
        <dbReference type="ARBA" id="ARBA00004651"/>
    </source>
</evidence>
<dbReference type="Proteomes" id="UP001596028">
    <property type="component" value="Unassembled WGS sequence"/>
</dbReference>
<accession>A0ABV9F9T8</accession>
<comment type="caution">
    <text evidence="8">The sequence shown here is derived from an EMBL/GenBank/DDBJ whole genome shotgun (WGS) entry which is preliminary data.</text>
</comment>
<organism evidence="8 9">
    <name type="scientific">Cohnella hongkongensis</name>
    <dbReference type="NCBI Taxonomy" id="178337"/>
    <lineage>
        <taxon>Bacteria</taxon>
        <taxon>Bacillati</taxon>
        <taxon>Bacillota</taxon>
        <taxon>Bacilli</taxon>
        <taxon>Bacillales</taxon>
        <taxon>Paenibacillaceae</taxon>
        <taxon>Cohnella</taxon>
    </lineage>
</organism>
<dbReference type="Gene3D" id="6.10.340.10">
    <property type="match status" value="1"/>
</dbReference>
<proteinExistence type="predicted"/>
<keyword evidence="2" id="KW-1003">Cell membrane</keyword>
<dbReference type="InterPro" id="IPR036890">
    <property type="entry name" value="HATPase_C_sf"/>
</dbReference>
<dbReference type="RefSeq" id="WP_378091309.1">
    <property type="nucleotide sequence ID" value="NZ_JBHSEP010000001.1"/>
</dbReference>
<keyword evidence="6" id="KW-0812">Transmembrane</keyword>
<evidence type="ECO:0000313" key="9">
    <source>
        <dbReference type="Proteomes" id="UP001596028"/>
    </source>
</evidence>
<name>A0ABV9F9T8_9BACL</name>
<dbReference type="PROSITE" id="PS50885">
    <property type="entry name" value="HAMP"/>
    <property type="match status" value="1"/>
</dbReference>
<evidence type="ECO:0000256" key="2">
    <source>
        <dbReference type="ARBA" id="ARBA00022475"/>
    </source>
</evidence>
<keyword evidence="3" id="KW-0597">Phosphoprotein</keyword>
<evidence type="ECO:0000256" key="5">
    <source>
        <dbReference type="ARBA" id="ARBA00023136"/>
    </source>
</evidence>
<evidence type="ECO:0000256" key="3">
    <source>
        <dbReference type="ARBA" id="ARBA00022553"/>
    </source>
</evidence>
<keyword evidence="9" id="KW-1185">Reference proteome</keyword>
<dbReference type="SUPFAM" id="SSF55874">
    <property type="entry name" value="ATPase domain of HSP90 chaperone/DNA topoisomerase II/histidine kinase"/>
    <property type="match status" value="1"/>
</dbReference>
<feature type="domain" description="HAMP" evidence="7">
    <location>
        <begin position="266"/>
        <end position="318"/>
    </location>
</feature>
<sequence length="538" mass="62830">MFSKVNYYMNTIDSEFNRIIKQEFELMYDDDLSKLSVAYSAMNNIERMQSTRRLVKRLEMLKSSNRYVKDIAVYVSDIGSTLATASSTVPFPTDEFFHSPMSKERLDTPIRLWNDRMFISFPFPERAFLGDLGRPSFVVHVEIHTKELLNDLNRFVSHEEGGTVLADSARSWILSDRQDSHFQDRILAWLDDTTAAAQTNGAGTLSIQDRKYMVTYQRALSIGAVMLTYTPEERMLQPILKYKRWYWLLLVVSLFIILIFSYSIYSLIHRPLVRLLQSFRSAEMGKFQRIGSYRFKDEFSYLYFQFNQMIERLQILIHEVYEQRYRAQLAELRKLQSQINPHFFYNSFFILYRMAKSEDYESVMRLTKLLGEYYQFITRDGHDIISLDTEVRFARTYAEIQNIRFSRRIALQFPELPATMDAILVPRLTLQPLIENAYNHGLEKKSAGGLIRVLFVEEKSQVTITVEDNGEEMNENLLAELRRSLLSPDAVAESTGMINIHRRIRIHCKNKGGLSLSRSELGGLQVTVAIPKEENEHV</sequence>
<gene>
    <name evidence="8" type="ORF">ACFO3S_01015</name>
</gene>
<keyword evidence="4 8" id="KW-0808">Transferase</keyword>
<dbReference type="PANTHER" id="PTHR34220">
    <property type="entry name" value="SENSOR HISTIDINE KINASE YPDA"/>
    <property type="match status" value="1"/>
</dbReference>
<keyword evidence="6" id="KW-1133">Transmembrane helix</keyword>
<dbReference type="EMBL" id="JBHSEP010000001">
    <property type="protein sequence ID" value="MFC4596804.1"/>
    <property type="molecule type" value="Genomic_DNA"/>
</dbReference>
<dbReference type="Gene3D" id="3.30.565.10">
    <property type="entry name" value="Histidine kinase-like ATPase, C-terminal domain"/>
    <property type="match status" value="1"/>
</dbReference>
<dbReference type="InterPro" id="IPR003660">
    <property type="entry name" value="HAMP_dom"/>
</dbReference>
<dbReference type="EC" id="2.7.13.3" evidence="8"/>
<dbReference type="PANTHER" id="PTHR34220:SF7">
    <property type="entry name" value="SENSOR HISTIDINE KINASE YPDA"/>
    <property type="match status" value="1"/>
</dbReference>
<keyword evidence="8" id="KW-0418">Kinase</keyword>
<evidence type="ECO:0000256" key="4">
    <source>
        <dbReference type="ARBA" id="ARBA00022679"/>
    </source>
</evidence>
<comment type="subcellular location">
    <subcellularLocation>
        <location evidence="1">Cell membrane</location>
        <topology evidence="1">Multi-pass membrane protein</topology>
    </subcellularLocation>
</comment>